<organism evidence="2 3">
    <name type="scientific">Hibiscus trionum</name>
    <name type="common">Flower of an hour</name>
    <dbReference type="NCBI Taxonomy" id="183268"/>
    <lineage>
        <taxon>Eukaryota</taxon>
        <taxon>Viridiplantae</taxon>
        <taxon>Streptophyta</taxon>
        <taxon>Embryophyta</taxon>
        <taxon>Tracheophyta</taxon>
        <taxon>Spermatophyta</taxon>
        <taxon>Magnoliopsida</taxon>
        <taxon>eudicotyledons</taxon>
        <taxon>Gunneridae</taxon>
        <taxon>Pentapetalae</taxon>
        <taxon>rosids</taxon>
        <taxon>malvids</taxon>
        <taxon>Malvales</taxon>
        <taxon>Malvaceae</taxon>
        <taxon>Malvoideae</taxon>
        <taxon>Hibiscus</taxon>
    </lineage>
</organism>
<feature type="compositionally biased region" description="Basic and acidic residues" evidence="1">
    <location>
        <begin position="152"/>
        <end position="162"/>
    </location>
</feature>
<dbReference type="OrthoDB" id="1926212at2759"/>
<keyword evidence="3" id="KW-1185">Reference proteome</keyword>
<proteinExistence type="predicted"/>
<evidence type="ECO:0000313" key="2">
    <source>
        <dbReference type="EMBL" id="GMI71339.1"/>
    </source>
</evidence>
<protein>
    <submittedName>
        <fullName evidence="2">Uncharacterized protein</fullName>
    </submittedName>
</protein>
<dbReference type="EMBL" id="BSYR01000010">
    <property type="protein sequence ID" value="GMI71339.1"/>
    <property type="molecule type" value="Genomic_DNA"/>
</dbReference>
<comment type="caution">
    <text evidence="2">The sequence shown here is derived from an EMBL/GenBank/DDBJ whole genome shotgun (WGS) entry which is preliminary data.</text>
</comment>
<name>A0A9W7H5C8_HIBTR</name>
<gene>
    <name evidence="2" type="ORF">HRI_000803200</name>
</gene>
<accession>A0A9W7H5C8</accession>
<sequence length="186" mass="20497">MEKLKFCLPQFCQLMSELAAEPSIQVGLCAKNKGAALELKQKGNQCYSSGDLPQALRSDSKSLAEDPITNMGDANVPEAETTPVSSFHNALQSVVDDIAQTVTAMAKVTQVSDNVDKENIVEKEQARQKSEDLSLRQLKKLNKMFKKLDIAEKMKNKEDNKPSGKSRPALQMLPKNAMKSEDGKQN</sequence>
<evidence type="ECO:0000256" key="1">
    <source>
        <dbReference type="SAM" id="MobiDB-lite"/>
    </source>
</evidence>
<evidence type="ECO:0000313" key="3">
    <source>
        <dbReference type="Proteomes" id="UP001165190"/>
    </source>
</evidence>
<dbReference type="Proteomes" id="UP001165190">
    <property type="component" value="Unassembled WGS sequence"/>
</dbReference>
<dbReference type="AlphaFoldDB" id="A0A9W7H5C8"/>
<reference evidence="2" key="1">
    <citation type="submission" date="2023-05" db="EMBL/GenBank/DDBJ databases">
        <title>Genome and transcriptome analyses reveal genes involved in the formation of fine ridges on petal epidermal cells in Hibiscus trionum.</title>
        <authorList>
            <person name="Koshimizu S."/>
            <person name="Masuda S."/>
            <person name="Ishii T."/>
            <person name="Shirasu K."/>
            <person name="Hoshino A."/>
            <person name="Arita M."/>
        </authorList>
    </citation>
    <scope>NUCLEOTIDE SEQUENCE</scope>
    <source>
        <strain evidence="2">Hamamatsu line</strain>
    </source>
</reference>
<feature type="region of interest" description="Disordered" evidence="1">
    <location>
        <begin position="152"/>
        <end position="186"/>
    </location>
</feature>